<dbReference type="CTD" id="6756695"/>
<dbReference type="KEGG" id="tad:TRIADDRAFT_59461"/>
<keyword evidence="5" id="KW-0539">Nucleus</keyword>
<evidence type="ECO:0000256" key="1">
    <source>
        <dbReference type="ARBA" id="ARBA00004123"/>
    </source>
</evidence>
<evidence type="ECO:0000256" key="6">
    <source>
        <dbReference type="SAM" id="MobiDB-lite"/>
    </source>
</evidence>
<dbReference type="GO" id="GO:0000124">
    <property type="term" value="C:SAGA complex"/>
    <property type="evidence" value="ECO:0000318"/>
    <property type="project" value="GO_Central"/>
</dbReference>
<dbReference type="GO" id="GO:0006357">
    <property type="term" value="P:regulation of transcription by RNA polymerase II"/>
    <property type="evidence" value="ECO:0000318"/>
    <property type="project" value="GO_Central"/>
</dbReference>
<evidence type="ECO:0000256" key="5">
    <source>
        <dbReference type="ARBA" id="ARBA00023242"/>
    </source>
</evidence>
<comment type="similarity">
    <text evidence="2">Belongs to the NGG1 family.</text>
</comment>
<dbReference type="GO" id="GO:0003713">
    <property type="term" value="F:transcription coactivator activity"/>
    <property type="evidence" value="ECO:0000318"/>
    <property type="project" value="GO_Central"/>
</dbReference>
<evidence type="ECO:0000313" key="8">
    <source>
        <dbReference type="Proteomes" id="UP000009022"/>
    </source>
</evidence>
<evidence type="ECO:0000256" key="2">
    <source>
        <dbReference type="ARBA" id="ARBA00005330"/>
    </source>
</evidence>
<reference evidence="7 8" key="1">
    <citation type="journal article" date="2008" name="Nature">
        <title>The Trichoplax genome and the nature of placozoans.</title>
        <authorList>
            <person name="Srivastava M."/>
            <person name="Begovic E."/>
            <person name="Chapman J."/>
            <person name="Putnam N.H."/>
            <person name="Hellsten U."/>
            <person name="Kawashima T."/>
            <person name="Kuo A."/>
            <person name="Mitros T."/>
            <person name="Salamov A."/>
            <person name="Carpenter M.L."/>
            <person name="Signorovitch A.Y."/>
            <person name="Moreno M.A."/>
            <person name="Kamm K."/>
            <person name="Grimwood J."/>
            <person name="Schmutz J."/>
            <person name="Shapiro H."/>
            <person name="Grigoriev I.V."/>
            <person name="Buss L.W."/>
            <person name="Schierwater B."/>
            <person name="Dellaporta S.L."/>
            <person name="Rokhsar D.S."/>
        </authorList>
    </citation>
    <scope>NUCLEOTIDE SEQUENCE [LARGE SCALE GENOMIC DNA]</scope>
    <source>
        <strain evidence="7 8">Grell-BS-1999</strain>
    </source>
</reference>
<evidence type="ECO:0000256" key="3">
    <source>
        <dbReference type="ARBA" id="ARBA00023015"/>
    </source>
</evidence>
<keyword evidence="3" id="KW-0805">Transcription regulation</keyword>
<dbReference type="eggNOG" id="KOG4191">
    <property type="taxonomic scope" value="Eukaryota"/>
</dbReference>
<dbReference type="PhylomeDB" id="B3S5S7"/>
<evidence type="ECO:0000313" key="7">
    <source>
        <dbReference type="EMBL" id="EDV21846.1"/>
    </source>
</evidence>
<dbReference type="Pfam" id="PF10198">
    <property type="entry name" value="Ada3"/>
    <property type="match status" value="1"/>
</dbReference>
<dbReference type="Proteomes" id="UP000009022">
    <property type="component" value="Unassembled WGS sequence"/>
</dbReference>
<feature type="compositionally biased region" description="Basic residues" evidence="6">
    <location>
        <begin position="121"/>
        <end position="139"/>
    </location>
</feature>
<keyword evidence="4" id="KW-0804">Transcription</keyword>
<dbReference type="FunCoup" id="B3S5S7">
    <property type="interactions" value="2244"/>
</dbReference>
<feature type="compositionally biased region" description="Basic and acidic residues" evidence="6">
    <location>
        <begin position="304"/>
        <end position="316"/>
    </location>
</feature>
<dbReference type="RefSeq" id="XP_002115483.1">
    <property type="nucleotide sequence ID" value="XM_002115447.1"/>
</dbReference>
<feature type="region of interest" description="Disordered" evidence="6">
    <location>
        <begin position="292"/>
        <end position="316"/>
    </location>
</feature>
<comment type="subcellular location">
    <subcellularLocation>
        <location evidence="1">Nucleus</location>
    </subcellularLocation>
</comment>
<gene>
    <name evidence="7" type="ORF">TRIADDRAFT_59461</name>
</gene>
<dbReference type="AlphaFoldDB" id="B3S5S7"/>
<dbReference type="GeneID" id="6756695"/>
<evidence type="ECO:0008006" key="9">
    <source>
        <dbReference type="Google" id="ProtNLM"/>
    </source>
</evidence>
<feature type="region of interest" description="Disordered" evidence="6">
    <location>
        <begin position="82"/>
        <end position="152"/>
    </location>
</feature>
<accession>B3S5S7</accession>
<dbReference type="EMBL" id="DS985251">
    <property type="protein sequence ID" value="EDV21846.1"/>
    <property type="molecule type" value="Genomic_DNA"/>
</dbReference>
<proteinExistence type="inferred from homology"/>
<dbReference type="STRING" id="10228.B3S5S7"/>
<dbReference type="InterPro" id="IPR019340">
    <property type="entry name" value="Histone_AcTrfase_su3"/>
</dbReference>
<sequence length="455" mass="52171">MSKRNSEHPLQYYSFKHIDHMKSCPQYTSLLQHAVDDAPQITDEMLDSLNTELTLLEKSISERAQRLGTELEIVVDWLDRKDKKDSKGSASSDLQNSESSDHNKQSTPGLKRSTHDDQLNKKQKLKGNLSKKQKKKHKAKDVPVPVDNDKKLKTDAPTRFWAAVDSYCTDITQEDIKILDQLLECEDYSEYYTMPPLGMHYTKRWAKEDLLEERSQGKRAAEAEGNINEDHVDDLNKTNQEIDSLLRSNNNKNSYTDDSDDYCPVGALTQRLLASLVEENIVAPAPIQIYGSESTGGDGNSNHDNTKSRLNSNERDLSQVSQWKTLDKRIREELITLNIISRSDIVADSDGRNNDDEDEVLSELHRRQQELKAVNQENVAFIQQLKEASIRETKRQKLLQSVRVCDNEVIDYYKRFAPTKSKKKGLTKEETERAWQLLKSRQAAINKLNQFDSSL</sequence>
<dbReference type="InParanoid" id="B3S5S7"/>
<dbReference type="GO" id="GO:0005634">
    <property type="term" value="C:nucleus"/>
    <property type="evidence" value="ECO:0007669"/>
    <property type="project" value="UniProtKB-SubCell"/>
</dbReference>
<organism evidence="7 8">
    <name type="scientific">Trichoplax adhaerens</name>
    <name type="common">Trichoplax reptans</name>
    <dbReference type="NCBI Taxonomy" id="10228"/>
    <lineage>
        <taxon>Eukaryota</taxon>
        <taxon>Metazoa</taxon>
        <taxon>Placozoa</taxon>
        <taxon>Uniplacotomia</taxon>
        <taxon>Trichoplacea</taxon>
        <taxon>Trichoplacidae</taxon>
        <taxon>Trichoplax</taxon>
    </lineage>
</organism>
<name>B3S5S7_TRIAD</name>
<dbReference type="OMA" id="EECPLQF"/>
<dbReference type="OrthoDB" id="1232at2759"/>
<feature type="region of interest" description="Disordered" evidence="6">
    <location>
        <begin position="216"/>
        <end position="235"/>
    </location>
</feature>
<evidence type="ECO:0000256" key="4">
    <source>
        <dbReference type="ARBA" id="ARBA00023163"/>
    </source>
</evidence>
<dbReference type="HOGENOM" id="CLU_038515_0_0_1"/>
<protein>
    <recommendedName>
        <fullName evidence="9">Transcriptional adapter 3</fullName>
    </recommendedName>
</protein>
<dbReference type="PANTHER" id="PTHR13556:SF2">
    <property type="entry name" value="TRANSCRIPTIONAL ADAPTER 3"/>
    <property type="match status" value="1"/>
</dbReference>
<dbReference type="PANTHER" id="PTHR13556">
    <property type="entry name" value="TRANSCRIPTIONAL ADAPTER 3-RELATED"/>
    <property type="match status" value="1"/>
</dbReference>
<keyword evidence="8" id="KW-1185">Reference proteome</keyword>